<feature type="domain" description="Lebercilin" evidence="6">
    <location>
        <begin position="48"/>
        <end position="184"/>
    </location>
</feature>
<evidence type="ECO:0000259" key="6">
    <source>
        <dbReference type="Pfam" id="PF15619"/>
    </source>
</evidence>
<dbReference type="PANTHER" id="PTHR16650">
    <property type="entry name" value="C21ORF13-RELATED"/>
    <property type="match status" value="1"/>
</dbReference>
<evidence type="ECO:0000256" key="4">
    <source>
        <dbReference type="ARBA" id="ARBA00041402"/>
    </source>
</evidence>
<comment type="similarity">
    <text evidence="1">Belongs to the LCA5 family.</text>
</comment>
<evidence type="ECO:0000256" key="2">
    <source>
        <dbReference type="ARBA" id="ARBA00023054"/>
    </source>
</evidence>
<dbReference type="PANTHER" id="PTHR16650:SF9">
    <property type="entry name" value="LEBERCILIN-LIKE PROTEIN"/>
    <property type="match status" value="1"/>
</dbReference>
<dbReference type="OrthoDB" id="2123794at2759"/>
<name>A0A4Z2HXW5_9TELE</name>
<proteinExistence type="inferred from homology"/>
<keyword evidence="8" id="KW-1185">Reference proteome</keyword>
<comment type="caution">
    <text evidence="7">The sequence shown here is derived from an EMBL/GenBank/DDBJ whole genome shotgun (WGS) entry which is preliminary data.</text>
</comment>
<protein>
    <recommendedName>
        <fullName evidence="3">Lebercilin-like protein</fullName>
    </recommendedName>
    <alternativeName>
        <fullName evidence="4">Leber congenital amaurosis 5-like protein</fullName>
    </alternativeName>
</protein>
<evidence type="ECO:0000256" key="5">
    <source>
        <dbReference type="SAM" id="Coils"/>
    </source>
</evidence>
<reference evidence="7 8" key="1">
    <citation type="submission" date="2019-03" db="EMBL/GenBank/DDBJ databases">
        <title>First draft genome of Liparis tanakae, snailfish: a comprehensive survey of snailfish specific genes.</title>
        <authorList>
            <person name="Kim W."/>
            <person name="Song I."/>
            <person name="Jeong J.-H."/>
            <person name="Kim D."/>
            <person name="Kim S."/>
            <person name="Ryu S."/>
            <person name="Song J.Y."/>
            <person name="Lee S.K."/>
        </authorList>
    </citation>
    <scope>NUCLEOTIDE SEQUENCE [LARGE SCALE GENOMIC DNA]</scope>
    <source>
        <tissue evidence="7">Muscle</tissue>
    </source>
</reference>
<dbReference type="AlphaFoldDB" id="A0A4Z2HXW5"/>
<dbReference type="GO" id="GO:0005930">
    <property type="term" value="C:axoneme"/>
    <property type="evidence" value="ECO:0007669"/>
    <property type="project" value="TreeGrafter"/>
</dbReference>
<accession>A0A4Z2HXW5</accession>
<dbReference type="InterPro" id="IPR028933">
    <property type="entry name" value="Lebercilin_dom"/>
</dbReference>
<dbReference type="GO" id="GO:0042073">
    <property type="term" value="P:intraciliary transport"/>
    <property type="evidence" value="ECO:0007669"/>
    <property type="project" value="TreeGrafter"/>
</dbReference>
<organism evidence="7 8">
    <name type="scientific">Liparis tanakae</name>
    <name type="common">Tanaka's snailfish</name>
    <dbReference type="NCBI Taxonomy" id="230148"/>
    <lineage>
        <taxon>Eukaryota</taxon>
        <taxon>Metazoa</taxon>
        <taxon>Chordata</taxon>
        <taxon>Craniata</taxon>
        <taxon>Vertebrata</taxon>
        <taxon>Euteleostomi</taxon>
        <taxon>Actinopterygii</taxon>
        <taxon>Neopterygii</taxon>
        <taxon>Teleostei</taxon>
        <taxon>Neoteleostei</taxon>
        <taxon>Acanthomorphata</taxon>
        <taxon>Eupercaria</taxon>
        <taxon>Perciformes</taxon>
        <taxon>Cottioidei</taxon>
        <taxon>Cottales</taxon>
        <taxon>Liparidae</taxon>
        <taxon>Liparis</taxon>
    </lineage>
</organism>
<sequence length="193" mass="22516">MHILDAIHRVFSSSGKKAQRPHKTNHTTNRHVLKLPPIIKHLPVSEPRIPSADLNCIRELKSQVWDLQQQLSEARTENKLLKRLQHRHTVALQHFQDSEGSVSEILTSHRNEARVLQGTLHETRTCRDNLSRQLQTTENKLLSIKDRYLHLQLLSQDHSLLEREDLTSRLCRASAELEHKDKRILVWSNRRVG</sequence>
<evidence type="ECO:0000256" key="1">
    <source>
        <dbReference type="ARBA" id="ARBA00010229"/>
    </source>
</evidence>
<keyword evidence="2 5" id="KW-0175">Coiled coil</keyword>
<evidence type="ECO:0000313" key="8">
    <source>
        <dbReference type="Proteomes" id="UP000314294"/>
    </source>
</evidence>
<dbReference type="Proteomes" id="UP000314294">
    <property type="component" value="Unassembled WGS sequence"/>
</dbReference>
<gene>
    <name evidence="7" type="primary">Lca5l</name>
    <name evidence="7" type="ORF">EYF80_020004</name>
</gene>
<evidence type="ECO:0000256" key="3">
    <source>
        <dbReference type="ARBA" id="ARBA00041189"/>
    </source>
</evidence>
<dbReference type="InterPro" id="IPR026188">
    <property type="entry name" value="Lebercilin-like"/>
</dbReference>
<dbReference type="Pfam" id="PF15619">
    <property type="entry name" value="Lebercilin"/>
    <property type="match status" value="1"/>
</dbReference>
<dbReference type="EMBL" id="SRLO01000171">
    <property type="protein sequence ID" value="TNN69772.1"/>
    <property type="molecule type" value="Genomic_DNA"/>
</dbReference>
<feature type="coiled-coil region" evidence="5">
    <location>
        <begin position="57"/>
        <end position="87"/>
    </location>
</feature>
<evidence type="ECO:0000313" key="7">
    <source>
        <dbReference type="EMBL" id="TNN69772.1"/>
    </source>
</evidence>